<evidence type="ECO:0000313" key="12">
    <source>
        <dbReference type="EMBL" id="KFA60204.1"/>
    </source>
</evidence>
<gene>
    <name evidence="12" type="ORF">S40285_07575</name>
</gene>
<evidence type="ECO:0000256" key="4">
    <source>
        <dbReference type="ARBA" id="ARBA00011565"/>
    </source>
</evidence>
<feature type="compositionally biased region" description="Low complexity" evidence="9">
    <location>
        <begin position="145"/>
        <end position="157"/>
    </location>
</feature>
<dbReference type="PANTHER" id="PTHR12297">
    <property type="entry name" value="HYPOXIA-INDUCBILE GENE 1 HIG1 -RELATED"/>
    <property type="match status" value="1"/>
</dbReference>
<dbReference type="Pfam" id="PF04588">
    <property type="entry name" value="HIG_1_N"/>
    <property type="match status" value="1"/>
</dbReference>
<evidence type="ECO:0000256" key="9">
    <source>
        <dbReference type="SAM" id="MobiDB-lite"/>
    </source>
</evidence>
<organism evidence="12 13">
    <name type="scientific">Stachybotrys chlorohalonatus (strain IBT 40285)</name>
    <dbReference type="NCBI Taxonomy" id="1283841"/>
    <lineage>
        <taxon>Eukaryota</taxon>
        <taxon>Fungi</taxon>
        <taxon>Dikarya</taxon>
        <taxon>Ascomycota</taxon>
        <taxon>Pezizomycotina</taxon>
        <taxon>Sordariomycetes</taxon>
        <taxon>Hypocreomycetidae</taxon>
        <taxon>Hypocreales</taxon>
        <taxon>Stachybotryaceae</taxon>
        <taxon>Stachybotrys</taxon>
    </lineage>
</organism>
<dbReference type="Gene3D" id="6.10.140.1320">
    <property type="match status" value="1"/>
</dbReference>
<dbReference type="AlphaFoldDB" id="A0A084Q8B9"/>
<comment type="subcellular location">
    <subcellularLocation>
        <location evidence="2">Mitochondrion membrane</location>
    </subcellularLocation>
</comment>
<name>A0A084Q8B9_STAC4</name>
<sequence>MAGREPPMMPGRPLPSSFDGNDDFYNEKPFQKAFRKLKEEPLVPLGIGLTVFAFVNAYRALRRGDSQQANRMFRARVAAQGFTVIAMVAGSMYYSKDREMSKELRVLKEQKENEEKRQKWIRELEVRDEEEKAMRARFKEKLQKAAENAEAEANTNASSPNSGGVLGKMGLWPQSDKEQDAVLEDPSDSAGKKSKRDNPKSSLGVIGEAFNAQKKGTASKTASDGSKEEPGN</sequence>
<proteinExistence type="inferred from homology"/>
<reference evidence="12 13" key="1">
    <citation type="journal article" date="2014" name="BMC Genomics">
        <title>Comparative genome sequencing reveals chemotype-specific gene clusters in the toxigenic black mold Stachybotrys.</title>
        <authorList>
            <person name="Semeiks J."/>
            <person name="Borek D."/>
            <person name="Otwinowski Z."/>
            <person name="Grishin N.V."/>
        </authorList>
    </citation>
    <scope>NUCLEOTIDE SEQUENCE [LARGE SCALE GENOMIC DNA]</scope>
    <source>
        <strain evidence="12 13">IBT 40285</strain>
    </source>
</reference>
<dbReference type="EMBL" id="KL660944">
    <property type="protein sequence ID" value="KFA60204.1"/>
    <property type="molecule type" value="Genomic_DNA"/>
</dbReference>
<evidence type="ECO:0000256" key="1">
    <source>
        <dbReference type="ARBA" id="ARBA00002584"/>
    </source>
</evidence>
<keyword evidence="5 10" id="KW-0812">Transmembrane</keyword>
<accession>A0A084Q8B9</accession>
<dbReference type="OrthoDB" id="6604018at2759"/>
<dbReference type="InParanoid" id="A0A084Q8B9"/>
<comment type="function">
    <text evidence="1">Cytochrome c oxidase subunit which plays a role in assembly of respiratory supercomplexes.</text>
</comment>
<evidence type="ECO:0000313" key="13">
    <source>
        <dbReference type="Proteomes" id="UP000028524"/>
    </source>
</evidence>
<dbReference type="PANTHER" id="PTHR12297:SF3">
    <property type="entry name" value="HIG1 DOMAIN FAMILY MEMBER 1A"/>
    <property type="match status" value="1"/>
</dbReference>
<evidence type="ECO:0000256" key="5">
    <source>
        <dbReference type="ARBA" id="ARBA00022692"/>
    </source>
</evidence>
<protein>
    <recommendedName>
        <fullName evidence="11">HIG1 domain-containing protein</fullName>
    </recommendedName>
</protein>
<dbReference type="OMA" id="QRWIREL"/>
<keyword evidence="6 10" id="KW-1133">Transmembrane helix</keyword>
<feature type="domain" description="HIG1" evidence="11">
    <location>
        <begin position="14"/>
        <end position="105"/>
    </location>
</feature>
<dbReference type="HOGENOM" id="CLU_087356_0_0_1"/>
<feature type="transmembrane region" description="Helical" evidence="10">
    <location>
        <begin position="42"/>
        <end position="61"/>
    </location>
</feature>
<feature type="region of interest" description="Disordered" evidence="9">
    <location>
        <begin position="143"/>
        <end position="232"/>
    </location>
</feature>
<evidence type="ECO:0000256" key="6">
    <source>
        <dbReference type="ARBA" id="ARBA00022989"/>
    </source>
</evidence>
<evidence type="ECO:0000259" key="11">
    <source>
        <dbReference type="PROSITE" id="PS51503"/>
    </source>
</evidence>
<dbReference type="GO" id="GO:0097250">
    <property type="term" value="P:mitochondrial respirasome assembly"/>
    <property type="evidence" value="ECO:0007669"/>
    <property type="project" value="TreeGrafter"/>
</dbReference>
<dbReference type="STRING" id="1283841.A0A084Q8B9"/>
<comment type="subunit">
    <text evidence="4">Associates with the respiratory chain complex III/complex IV supercomplex.</text>
</comment>
<dbReference type="GO" id="GO:0031966">
    <property type="term" value="C:mitochondrial membrane"/>
    <property type="evidence" value="ECO:0007669"/>
    <property type="project" value="UniProtKB-SubCell"/>
</dbReference>
<keyword evidence="13" id="KW-1185">Reference proteome</keyword>
<evidence type="ECO:0000256" key="8">
    <source>
        <dbReference type="ARBA" id="ARBA00023136"/>
    </source>
</evidence>
<evidence type="ECO:0000256" key="7">
    <source>
        <dbReference type="ARBA" id="ARBA00023128"/>
    </source>
</evidence>
<comment type="similarity">
    <text evidence="3">Belongs to the RCF1 family.</text>
</comment>
<evidence type="ECO:0000256" key="2">
    <source>
        <dbReference type="ARBA" id="ARBA00004325"/>
    </source>
</evidence>
<feature type="transmembrane region" description="Helical" evidence="10">
    <location>
        <begin position="73"/>
        <end position="94"/>
    </location>
</feature>
<evidence type="ECO:0000256" key="10">
    <source>
        <dbReference type="SAM" id="Phobius"/>
    </source>
</evidence>
<dbReference type="InterPro" id="IPR050355">
    <property type="entry name" value="RCF1"/>
</dbReference>
<dbReference type="InterPro" id="IPR007667">
    <property type="entry name" value="Hypoxia_induced_domain"/>
</dbReference>
<evidence type="ECO:0000256" key="3">
    <source>
        <dbReference type="ARBA" id="ARBA00009366"/>
    </source>
</evidence>
<keyword evidence="8 10" id="KW-0472">Membrane</keyword>
<feature type="compositionally biased region" description="Polar residues" evidence="9">
    <location>
        <begin position="214"/>
        <end position="224"/>
    </location>
</feature>
<dbReference type="Proteomes" id="UP000028524">
    <property type="component" value="Unassembled WGS sequence"/>
</dbReference>
<keyword evidence="7" id="KW-0496">Mitochondrion</keyword>
<dbReference type="PROSITE" id="PS51503">
    <property type="entry name" value="HIG1"/>
    <property type="match status" value="1"/>
</dbReference>